<dbReference type="RefSeq" id="WP_111528634.1">
    <property type="nucleotide sequence ID" value="NZ_JBHRSG010000004.1"/>
</dbReference>
<reference evidence="3" key="1">
    <citation type="submission" date="2018-05" db="EMBL/GenBank/DDBJ databases">
        <authorList>
            <person name="Li X."/>
        </authorList>
    </citation>
    <scope>NUCLEOTIDE SEQUENCE [LARGE SCALE GENOMIC DNA]</scope>
    <source>
        <strain evidence="3">LX32</strain>
    </source>
</reference>
<dbReference type="Proteomes" id="UP000249254">
    <property type="component" value="Unassembled WGS sequence"/>
</dbReference>
<accession>A0A328AN73</accession>
<protein>
    <recommendedName>
        <fullName evidence="4">Portal protein</fullName>
    </recommendedName>
</protein>
<gene>
    <name evidence="2" type="ORF">DJ017_10275</name>
</gene>
<sequence length="629" mass="69154">MSDDEIIREAREAFELAADSEAENRREALDDLRFARLGEQWPERVRRERELDGRPCLTINRLPAFIRQVVNDARQNKPAMVVHPVDDAADPKTAEVLNGLIRHIERSSDAEVAYDTALDFAVTGGFGYFRINTRYASDDTFDQDLVIERVANPFSIYGDPNGTAADSSDWNTAFVVDTLPKAVFEARWKGAEAVDWGADSYAQLTGPWLEGDQVMVAEYWRREPVQRSILALSDGQVVEASVYAAQKTMYDALGVSVVGRPRQVASHKVTQRILTGAEVLETVDWAGKYIPIVPVYGEELHVDGKRRLRSLVRDAKDPQRMFNYWRTTMTELVALAPKTPFIGRKGAFETDSAKWATANTQTHAYIEYDGPEPPQRQSFAGPPAGAMQEALSASDDMKAIMGLHDASLGAMSNETSGRAILARQREGDVSTFHYIDNLSRALRHAGRILIDLIPKVYAAPRVIRVLGPDGTAGAVAVNQPPAANGAAAQLGDIEKIYDLTIGKYDLTVASGPSFTTRREEAANQMIELIRAYPQAAPLIGDLLAKNLDWPGADEIAARLQAMLPAQLKGGSAEAQQLQAAQGQLTQLGQALKAAQAEIAALKQDQAQTARRLQIEAFEAETNRLKAMRR</sequence>
<dbReference type="OrthoDB" id="1632915at2"/>
<evidence type="ECO:0008006" key="4">
    <source>
        <dbReference type="Google" id="ProtNLM"/>
    </source>
</evidence>
<evidence type="ECO:0000313" key="3">
    <source>
        <dbReference type="Proteomes" id="UP000249254"/>
    </source>
</evidence>
<evidence type="ECO:0000256" key="1">
    <source>
        <dbReference type="SAM" id="Coils"/>
    </source>
</evidence>
<name>A0A328AN73_9CAUL</name>
<feature type="coiled-coil region" evidence="1">
    <location>
        <begin position="577"/>
        <end position="611"/>
    </location>
</feature>
<dbReference type="Pfam" id="PF16510">
    <property type="entry name" value="P22_portal"/>
    <property type="match status" value="1"/>
</dbReference>
<organism evidence="2 3">
    <name type="scientific">Phenylobacterium soli</name>
    <dbReference type="NCBI Taxonomy" id="2170551"/>
    <lineage>
        <taxon>Bacteria</taxon>
        <taxon>Pseudomonadati</taxon>
        <taxon>Pseudomonadota</taxon>
        <taxon>Alphaproteobacteria</taxon>
        <taxon>Caulobacterales</taxon>
        <taxon>Caulobacteraceae</taxon>
        <taxon>Phenylobacterium</taxon>
    </lineage>
</organism>
<dbReference type="EMBL" id="QFYQ01000001">
    <property type="protein sequence ID" value="RAK54884.1"/>
    <property type="molecule type" value="Genomic_DNA"/>
</dbReference>
<dbReference type="InterPro" id="IPR032427">
    <property type="entry name" value="P22_portal"/>
</dbReference>
<evidence type="ECO:0000313" key="2">
    <source>
        <dbReference type="EMBL" id="RAK54884.1"/>
    </source>
</evidence>
<keyword evidence="1" id="KW-0175">Coiled coil</keyword>
<keyword evidence="3" id="KW-1185">Reference proteome</keyword>
<comment type="caution">
    <text evidence="2">The sequence shown here is derived from an EMBL/GenBank/DDBJ whole genome shotgun (WGS) entry which is preliminary data.</text>
</comment>
<dbReference type="AlphaFoldDB" id="A0A328AN73"/>
<proteinExistence type="predicted"/>